<feature type="region of interest" description="Disordered" evidence="1">
    <location>
        <begin position="1"/>
        <end position="36"/>
    </location>
</feature>
<feature type="region of interest" description="Disordered" evidence="1">
    <location>
        <begin position="1355"/>
        <end position="1381"/>
    </location>
</feature>
<feature type="non-terminal residue" evidence="2">
    <location>
        <position position="1676"/>
    </location>
</feature>
<accession>A0ABX9YC41</accession>
<evidence type="ECO:0000256" key="1">
    <source>
        <dbReference type="SAM" id="MobiDB-lite"/>
    </source>
</evidence>
<gene>
    <name evidence="2" type="ORF">DF017_35685</name>
</gene>
<proteinExistence type="predicted"/>
<feature type="compositionally biased region" description="Basic and acidic residues" evidence="1">
    <location>
        <begin position="243"/>
        <end position="268"/>
    </location>
</feature>
<feature type="compositionally biased region" description="Polar residues" evidence="1">
    <location>
        <begin position="1355"/>
        <end position="1375"/>
    </location>
</feature>
<dbReference type="Gene3D" id="3.10.670.10">
    <property type="entry name" value="Secreted effector protein ssei"/>
    <property type="match status" value="1"/>
</dbReference>
<name>A0ABX9YC41_9BURK</name>
<feature type="region of interest" description="Disordered" evidence="1">
    <location>
        <begin position="227"/>
        <end position="275"/>
    </location>
</feature>
<comment type="caution">
    <text evidence="2">The sequence shown here is derived from an EMBL/GenBank/DDBJ whole genome shotgun (WGS) entry which is preliminary data.</text>
</comment>
<organism evidence="2 3">
    <name type="scientific">Burkholderia stagnalis</name>
    <dbReference type="NCBI Taxonomy" id="1503054"/>
    <lineage>
        <taxon>Bacteria</taxon>
        <taxon>Pseudomonadati</taxon>
        <taxon>Pseudomonadota</taxon>
        <taxon>Betaproteobacteria</taxon>
        <taxon>Burkholderiales</taxon>
        <taxon>Burkholderiaceae</taxon>
        <taxon>Burkholderia</taxon>
        <taxon>Burkholderia cepacia complex</taxon>
    </lineage>
</organism>
<dbReference type="Proteomes" id="UP000281098">
    <property type="component" value="Unassembled WGS sequence"/>
</dbReference>
<sequence length="1676" mass="187159">MGRHDRKPSGKTQKELRRQAAARAVENTIEDNDDPDAIEKWGALLKQQRLQAYSSVSLLPSARDVRGAFSDLWTTLQTSPRFSQQRVEDEASAPAQHDNEAISVQPFELSSSPVATTLALAAQLGAIGEMPPRGTLHPGRYGTVDPADWLSKPEPIDPRTHQIFERLHHVAGIPLSKEHVAFQKMAALHARPSWGASTASAIQEGAASAMASAVEYLAMGSEWVGHVGTPTGGQDNARFNHNPRTEHQDPGKARGGDSQVRDLHENHHGRPSHALSEQWLMLDRELREHPISSGVTSRPRRVAAQPELIPPSDRVGIVSNQARALDVSRNEIAQHAAVPETSWGGRDPISGSSSSQRRTHEVAPRLSPAFNVSHVPPEYQADYQEILYNAGERIRSAYEKLDSPVLNFGRFINETMLAPLIVKYGLDNDALNLTSAIEIRGKASDLVNPASLSHQALSRPGKYHSFTLFQFLCREYLRDPFVGFLDSQLEFRFPGSWTEELIGDIRALNVEDRYMESLEAYGKLEGVKDLYTGLLRNGIMGALNIYVNQTRSQYKSLAQSFLDVSSGKRSRPPHPYQSNSLKMIDSFNSGYAWMLNRVAGRWAKWDRVVQNILFLPASAESMTNIGEFFDYGGGGLREIEGVLISQNATSGRYECHEVKMKCDTPNSNLSIELTRRIDMSTPVAGEEVTRNQEYNYYIIPSNFSLSFFPVLEEWGKALYDSKMKNLRLDADFWAKSPREQARDRKWMWLDSCSSLFGLLMPFVAFGPNMGRIGTFLGHWATSTAWTTGTTVLPNLIQAVDADRESEASEFLIGSAAALFWEGVAAVVPPTLAKGYRTLKPRFVKAWKTGWRHMENWKKNPNAAAVEAFTRNPIGRTDGSAIKLPADGVGHDAFGRDLNFPWIDEEQIVYRAQIDRKNMASLIDNRLDLKPYASSPKFRDLEAVTQVNSLLRNEGYETEFGAMYLWKNLADIWPEVHYAIRGRTSGGEWTVIDLTANKWGTEPRLITSELEWLTRIHDNLSKQLVSHRWYKDLPAAQHEYGLGHMVPATMSDYQKTIQPDWYREFGTVAHGQKLAQDSELDQLMRSRTEGARAVPSPNSDDAASTYAKSQTTMLFEQTMDLTSRARLNVKTSSSHIREALPSGKFGISNDFIVVSNYKKDALRHLVPDDEIKGTLNAFSLEYRRLLDLATNFPSKAPSVDPIFVKSQIENYRLGSEMSRDMLGSFNVIGEPTKLSYSYFVLLRKSETGFVGDLLGGNRIYGIASITIYDDPFSPGIKNVLMHHLVMHPHVAAHRHRVPSAILSVEPRFAISGGERFLGLNAMNSMRWKDMPGAKIRIYSINPDSGRIAAELKMSPVTSTDSLPSNKALSPSGNTDIHPSDKVNDRVGETIDSGYVLMLSTWLPTRVREKAAEWIKSGLPISSNIDTPVPPSTDTPRTEFVGLDLRGIRRGLAHGQIGLTNFAARDRFGLTVYPLEQIDRAVDDALASAQWSPLAEQGRANATSESVAFEDIRASRESKRLLRDYRQRFLQTLADDAHVPIVLGIRPSVRRLDKNGMQRIAHYVDRADIEVIIVPEGLADSIRALLREQFPEWSIPVGEASPSALEPHIGPRYSIDLKQLEEDIVADTRCDQWLSATRKDGRAITSGLLTLLSEWGYDRAEIRTFLLSPRDGSKDAII</sequence>
<dbReference type="RefSeq" id="WP_148093276.1">
    <property type="nucleotide sequence ID" value="NZ_QTOI01000094.1"/>
</dbReference>
<reference evidence="2 3" key="1">
    <citation type="submission" date="2018-08" db="EMBL/GenBank/DDBJ databases">
        <title>Comparative analysis of Burkholderia isolates from Puerto Rico.</title>
        <authorList>
            <person name="Hall C."/>
            <person name="Sahl J."/>
            <person name="Wagner D."/>
        </authorList>
    </citation>
    <scope>NUCLEOTIDE SEQUENCE [LARGE SCALE GENOMIC DNA]</scope>
    <source>
        <strain evidence="2 3">Bp8966</strain>
    </source>
</reference>
<protein>
    <submittedName>
        <fullName evidence="2">Uncharacterized protein</fullName>
    </submittedName>
</protein>
<dbReference type="EMBL" id="QTPM01000096">
    <property type="protein sequence ID" value="RQY78739.1"/>
    <property type="molecule type" value="Genomic_DNA"/>
</dbReference>
<evidence type="ECO:0000313" key="2">
    <source>
        <dbReference type="EMBL" id="RQY78739.1"/>
    </source>
</evidence>
<keyword evidence="3" id="KW-1185">Reference proteome</keyword>
<feature type="region of interest" description="Disordered" evidence="1">
    <location>
        <begin position="336"/>
        <end position="363"/>
    </location>
</feature>
<evidence type="ECO:0000313" key="3">
    <source>
        <dbReference type="Proteomes" id="UP000281098"/>
    </source>
</evidence>